<keyword evidence="2" id="KW-0472">Membrane</keyword>
<protein>
    <submittedName>
        <fullName evidence="3">Uncharacterized protein</fullName>
    </submittedName>
</protein>
<feature type="non-terminal residue" evidence="3">
    <location>
        <position position="265"/>
    </location>
</feature>
<dbReference type="InterPro" id="IPR035992">
    <property type="entry name" value="Ricin_B-like_lectins"/>
</dbReference>
<dbReference type="SUPFAM" id="SSF50370">
    <property type="entry name" value="Ricin B-like lectins"/>
    <property type="match status" value="1"/>
</dbReference>
<dbReference type="Gene3D" id="2.80.10.50">
    <property type="match status" value="1"/>
</dbReference>
<evidence type="ECO:0000256" key="2">
    <source>
        <dbReference type="SAM" id="Phobius"/>
    </source>
</evidence>
<reference evidence="3" key="1">
    <citation type="submission" date="2020-05" db="EMBL/GenBank/DDBJ databases">
        <title>Phylogenomic resolution of chytrid fungi.</title>
        <authorList>
            <person name="Stajich J.E."/>
            <person name="Amses K."/>
            <person name="Simmons R."/>
            <person name="Seto K."/>
            <person name="Myers J."/>
            <person name="Bonds A."/>
            <person name="Quandt C.A."/>
            <person name="Barry K."/>
            <person name="Liu P."/>
            <person name="Grigoriev I."/>
            <person name="Longcore J.E."/>
            <person name="James T.Y."/>
        </authorList>
    </citation>
    <scope>NUCLEOTIDE SEQUENCE</scope>
    <source>
        <strain evidence="3">JEL0318</strain>
    </source>
</reference>
<proteinExistence type="predicted"/>
<keyword evidence="2" id="KW-1133">Transmembrane helix</keyword>
<sequence length="265" mass="28831">MVAACMDASREQTFRWTGKGTAGGRIVTNVTGNCLDIPPNPTAGSVISEQPCDPNSTTQQWSLFAILTSTTIPETSLPRITSSNYTNPADEPTNAEAFFQKHKIPIVAVVGSVGGAILLCCFFVLARKCGRRKRGDDRLRRKDTKHSELVITSPPRYSYTNDRYAHSHSPEDFDAESDSGTLPAMYPKSTTTMGAGGRPEMTMTAPILERSRSKVYPLPRTITSLIVGTKYVVVQSHVPETSEEVAVVEGGEVVLLGFFAEGWVK</sequence>
<dbReference type="Proteomes" id="UP001212841">
    <property type="component" value="Unassembled WGS sequence"/>
</dbReference>
<dbReference type="PROSITE" id="PS50231">
    <property type="entry name" value="RICIN_B_LECTIN"/>
    <property type="match status" value="1"/>
</dbReference>
<evidence type="ECO:0000256" key="1">
    <source>
        <dbReference type="SAM" id="MobiDB-lite"/>
    </source>
</evidence>
<keyword evidence="4" id="KW-1185">Reference proteome</keyword>
<name>A0AAD5S6I1_9FUNG</name>
<keyword evidence="2" id="KW-0812">Transmembrane</keyword>
<gene>
    <name evidence="3" type="ORF">HK097_011300</name>
</gene>
<evidence type="ECO:0000313" key="4">
    <source>
        <dbReference type="Proteomes" id="UP001212841"/>
    </source>
</evidence>
<comment type="caution">
    <text evidence="3">The sequence shown here is derived from an EMBL/GenBank/DDBJ whole genome shotgun (WGS) entry which is preliminary data.</text>
</comment>
<dbReference type="EMBL" id="JADGJD010000916">
    <property type="protein sequence ID" value="KAJ3047686.1"/>
    <property type="molecule type" value="Genomic_DNA"/>
</dbReference>
<dbReference type="AlphaFoldDB" id="A0AAD5S6I1"/>
<evidence type="ECO:0000313" key="3">
    <source>
        <dbReference type="EMBL" id="KAJ3047686.1"/>
    </source>
</evidence>
<feature type="transmembrane region" description="Helical" evidence="2">
    <location>
        <begin position="104"/>
        <end position="125"/>
    </location>
</feature>
<organism evidence="3 4">
    <name type="scientific">Rhizophlyctis rosea</name>
    <dbReference type="NCBI Taxonomy" id="64517"/>
    <lineage>
        <taxon>Eukaryota</taxon>
        <taxon>Fungi</taxon>
        <taxon>Fungi incertae sedis</taxon>
        <taxon>Chytridiomycota</taxon>
        <taxon>Chytridiomycota incertae sedis</taxon>
        <taxon>Chytridiomycetes</taxon>
        <taxon>Rhizophlyctidales</taxon>
        <taxon>Rhizophlyctidaceae</taxon>
        <taxon>Rhizophlyctis</taxon>
    </lineage>
</organism>
<accession>A0AAD5S6I1</accession>
<feature type="region of interest" description="Disordered" evidence="1">
    <location>
        <begin position="160"/>
        <end position="184"/>
    </location>
</feature>